<dbReference type="STRING" id="4795.A0A225V071"/>
<dbReference type="AlphaFoldDB" id="A0A225V071"/>
<protein>
    <recommendedName>
        <fullName evidence="3">Transposase</fullName>
    </recommendedName>
</protein>
<comment type="caution">
    <text evidence="1">The sequence shown here is derived from an EMBL/GenBank/DDBJ whole genome shotgun (WGS) entry which is preliminary data.</text>
</comment>
<dbReference type="EMBL" id="NBNE01009183">
    <property type="protein sequence ID" value="OWY98672.1"/>
    <property type="molecule type" value="Genomic_DNA"/>
</dbReference>
<dbReference type="OrthoDB" id="128570at2759"/>
<reference evidence="2" key="1">
    <citation type="submission" date="2017-03" db="EMBL/GenBank/DDBJ databases">
        <title>Phytopthora megakarya and P. palmivora, two closely related causual agents of cacao black pod achieved similar genome size and gene model numbers by different mechanisms.</title>
        <authorList>
            <person name="Ali S."/>
            <person name="Shao J."/>
            <person name="Larry D.J."/>
            <person name="Kronmiller B."/>
            <person name="Shen D."/>
            <person name="Strem M.D."/>
            <person name="Melnick R.L."/>
            <person name="Guiltinan M.J."/>
            <person name="Tyler B.M."/>
            <person name="Meinhardt L.W."/>
            <person name="Bailey B.A."/>
        </authorList>
    </citation>
    <scope>NUCLEOTIDE SEQUENCE [LARGE SCALE GENOMIC DNA]</scope>
    <source>
        <strain evidence="2">zdho120</strain>
    </source>
</reference>
<keyword evidence="2" id="KW-1185">Reference proteome</keyword>
<sequence>VKAHPCFYFEELRYEPRTRFKDAICVSDSTICCALRFDLKLTRKVLTKRARESVPREHREYVARLSPFYRGPDQLIFIDETSKDER</sequence>
<name>A0A225V071_9STRA</name>
<gene>
    <name evidence="1" type="ORF">PHMEG_00030507</name>
</gene>
<evidence type="ECO:0000313" key="1">
    <source>
        <dbReference type="EMBL" id="OWY98672.1"/>
    </source>
</evidence>
<proteinExistence type="predicted"/>
<evidence type="ECO:0000313" key="2">
    <source>
        <dbReference type="Proteomes" id="UP000198211"/>
    </source>
</evidence>
<accession>A0A225V071</accession>
<organism evidence="1 2">
    <name type="scientific">Phytophthora megakarya</name>
    <dbReference type="NCBI Taxonomy" id="4795"/>
    <lineage>
        <taxon>Eukaryota</taxon>
        <taxon>Sar</taxon>
        <taxon>Stramenopiles</taxon>
        <taxon>Oomycota</taxon>
        <taxon>Peronosporomycetes</taxon>
        <taxon>Peronosporales</taxon>
        <taxon>Peronosporaceae</taxon>
        <taxon>Phytophthora</taxon>
    </lineage>
</organism>
<feature type="non-terminal residue" evidence="1">
    <location>
        <position position="1"/>
    </location>
</feature>
<dbReference type="Proteomes" id="UP000198211">
    <property type="component" value="Unassembled WGS sequence"/>
</dbReference>
<evidence type="ECO:0008006" key="3">
    <source>
        <dbReference type="Google" id="ProtNLM"/>
    </source>
</evidence>